<keyword evidence="11" id="KW-0472">Membrane</keyword>
<evidence type="ECO:0000256" key="8">
    <source>
        <dbReference type="ARBA" id="ARBA00022777"/>
    </source>
</evidence>
<comment type="subcellular location">
    <subcellularLocation>
        <location evidence="1">Cell membrane</location>
        <topology evidence="1">Single-pass type I membrane protein</topology>
    </subcellularLocation>
</comment>
<organism evidence="18 19">
    <name type="scientific">Trichomonas vaginalis (strain ATCC PRA-98 / G3)</name>
    <dbReference type="NCBI Taxonomy" id="412133"/>
    <lineage>
        <taxon>Eukaryota</taxon>
        <taxon>Metamonada</taxon>
        <taxon>Parabasalia</taxon>
        <taxon>Trichomonadida</taxon>
        <taxon>Trichomonadidae</taxon>
        <taxon>Trichomonas</taxon>
    </lineage>
</organism>
<keyword evidence="14" id="KW-0675">Receptor</keyword>
<evidence type="ECO:0000256" key="11">
    <source>
        <dbReference type="ARBA" id="ARBA00023136"/>
    </source>
</evidence>
<evidence type="ECO:0000256" key="10">
    <source>
        <dbReference type="ARBA" id="ARBA00022989"/>
    </source>
</evidence>
<evidence type="ECO:0000256" key="13">
    <source>
        <dbReference type="ARBA" id="ARBA00023157"/>
    </source>
</evidence>
<evidence type="ECO:0000313" key="18">
    <source>
        <dbReference type="EMBL" id="EAY09326.1"/>
    </source>
</evidence>
<keyword evidence="15" id="KW-0325">Glycoprotein</keyword>
<keyword evidence="10" id="KW-1133">Transmembrane helix</keyword>
<dbReference type="GO" id="GO:0005886">
    <property type="term" value="C:plasma membrane"/>
    <property type="evidence" value="ECO:0007669"/>
    <property type="project" value="UniProtKB-SubCell"/>
</dbReference>
<dbReference type="InterPro" id="IPR055163">
    <property type="entry name" value="ALK/LTK-like_GRD"/>
</dbReference>
<evidence type="ECO:0000256" key="9">
    <source>
        <dbReference type="ARBA" id="ARBA00022840"/>
    </source>
</evidence>
<evidence type="ECO:0000256" key="15">
    <source>
        <dbReference type="ARBA" id="ARBA00023180"/>
    </source>
</evidence>
<feature type="domain" description="ALK/LTK-like glycine-rich" evidence="17">
    <location>
        <begin position="1"/>
        <end position="136"/>
    </location>
</feature>
<evidence type="ECO:0000259" key="17">
    <source>
        <dbReference type="Pfam" id="PF12810"/>
    </source>
</evidence>
<evidence type="ECO:0000256" key="5">
    <source>
        <dbReference type="ARBA" id="ARBA00022692"/>
    </source>
</evidence>
<protein>
    <recommendedName>
        <fullName evidence="2">receptor protein-tyrosine kinase</fullName>
        <ecNumber evidence="2">2.7.10.1</ecNumber>
    </recommendedName>
</protein>
<keyword evidence="12" id="KW-0829">Tyrosine-protein kinase</keyword>
<evidence type="ECO:0000256" key="3">
    <source>
        <dbReference type="ARBA" id="ARBA00022475"/>
    </source>
</evidence>
<keyword evidence="3" id="KW-1003">Cell membrane</keyword>
<keyword evidence="19" id="KW-1185">Reference proteome</keyword>
<dbReference type="EC" id="2.7.10.1" evidence="2"/>
<feature type="region of interest" description="Disordered" evidence="16">
    <location>
        <begin position="46"/>
        <end position="65"/>
    </location>
</feature>
<keyword evidence="8" id="KW-0418">Kinase</keyword>
<reference evidence="18" key="2">
    <citation type="journal article" date="2007" name="Science">
        <title>Draft genome sequence of the sexually transmitted pathogen Trichomonas vaginalis.</title>
        <authorList>
            <person name="Carlton J.M."/>
            <person name="Hirt R.P."/>
            <person name="Silva J.C."/>
            <person name="Delcher A.L."/>
            <person name="Schatz M."/>
            <person name="Zhao Q."/>
            <person name="Wortman J.R."/>
            <person name="Bidwell S.L."/>
            <person name="Alsmark U.C.M."/>
            <person name="Besteiro S."/>
            <person name="Sicheritz-Ponten T."/>
            <person name="Noel C.J."/>
            <person name="Dacks J.B."/>
            <person name="Foster P.G."/>
            <person name="Simillion C."/>
            <person name="Van de Peer Y."/>
            <person name="Miranda-Saavedra D."/>
            <person name="Barton G.J."/>
            <person name="Westrop G.D."/>
            <person name="Mueller S."/>
            <person name="Dessi D."/>
            <person name="Fiori P.L."/>
            <person name="Ren Q."/>
            <person name="Paulsen I."/>
            <person name="Zhang H."/>
            <person name="Bastida-Corcuera F.D."/>
            <person name="Simoes-Barbosa A."/>
            <person name="Brown M.T."/>
            <person name="Hayes R.D."/>
            <person name="Mukherjee M."/>
            <person name="Okumura C.Y."/>
            <person name="Schneider R."/>
            <person name="Smith A.J."/>
            <person name="Vanacova S."/>
            <person name="Villalvazo M."/>
            <person name="Haas B.J."/>
            <person name="Pertea M."/>
            <person name="Feldblyum T.V."/>
            <person name="Utterback T.R."/>
            <person name="Shu C.L."/>
            <person name="Osoegawa K."/>
            <person name="de Jong P.J."/>
            <person name="Hrdy I."/>
            <person name="Horvathova L."/>
            <person name="Zubacova Z."/>
            <person name="Dolezal P."/>
            <person name="Malik S.B."/>
            <person name="Logsdon J.M. Jr."/>
            <person name="Henze K."/>
            <person name="Gupta A."/>
            <person name="Wang C.C."/>
            <person name="Dunne R.L."/>
            <person name="Upcroft J.A."/>
            <person name="Upcroft P."/>
            <person name="White O."/>
            <person name="Salzberg S.L."/>
            <person name="Tang P."/>
            <person name="Chiu C.-H."/>
            <person name="Lee Y.-S."/>
            <person name="Embley T.M."/>
            <person name="Coombs G.H."/>
            <person name="Mottram J.C."/>
            <person name="Tachezy J."/>
            <person name="Fraser-Liggett C.M."/>
            <person name="Johnson P.J."/>
        </authorList>
    </citation>
    <scope>NUCLEOTIDE SEQUENCE [LARGE SCALE GENOMIC DNA]</scope>
    <source>
        <strain evidence="18">G3</strain>
    </source>
</reference>
<accession>A2EDG2</accession>
<reference evidence="18" key="1">
    <citation type="submission" date="2006-10" db="EMBL/GenBank/DDBJ databases">
        <authorList>
            <person name="Amadeo P."/>
            <person name="Zhao Q."/>
            <person name="Wortman J."/>
            <person name="Fraser-Liggett C."/>
            <person name="Carlton J."/>
        </authorList>
    </citation>
    <scope>NUCLEOTIDE SEQUENCE</scope>
    <source>
        <strain evidence="18">G3</strain>
    </source>
</reference>
<proteinExistence type="predicted"/>
<evidence type="ECO:0000256" key="6">
    <source>
        <dbReference type="ARBA" id="ARBA00022729"/>
    </source>
</evidence>
<feature type="compositionally biased region" description="Polar residues" evidence="16">
    <location>
        <begin position="46"/>
        <end position="60"/>
    </location>
</feature>
<evidence type="ECO:0000256" key="1">
    <source>
        <dbReference type="ARBA" id="ARBA00004251"/>
    </source>
</evidence>
<dbReference type="AlphaFoldDB" id="A2EDG2"/>
<dbReference type="Proteomes" id="UP000001542">
    <property type="component" value="Unassembled WGS sequence"/>
</dbReference>
<evidence type="ECO:0000256" key="14">
    <source>
        <dbReference type="ARBA" id="ARBA00023170"/>
    </source>
</evidence>
<dbReference type="Pfam" id="PF12810">
    <property type="entry name" value="ALK_LTK_GRD"/>
    <property type="match status" value="1"/>
</dbReference>
<keyword evidence="9" id="KW-0067">ATP-binding</keyword>
<dbReference type="VEuPathDB" id="TrichDB:TVAG_394980"/>
<evidence type="ECO:0000256" key="12">
    <source>
        <dbReference type="ARBA" id="ARBA00023137"/>
    </source>
</evidence>
<keyword evidence="7" id="KW-0547">Nucleotide-binding</keyword>
<sequence>MVAAGGGGAEWAGSIGGNGGGLEGEPGHSACDSEGEVHYCSGVITNGATQKNGGSSSTDNGWRHANGKFEVAPLIEGSTDMGGMGGNGYWSGATLDISGAGSGGSSFVSGYEGCIALKSEDSDEMSDTNSFVHYSNI</sequence>
<keyword evidence="6" id="KW-0732">Signal</keyword>
<keyword evidence="4" id="KW-0808">Transferase</keyword>
<name>A2EDG2_TRIV3</name>
<dbReference type="GO" id="GO:0005524">
    <property type="term" value="F:ATP binding"/>
    <property type="evidence" value="ECO:0007669"/>
    <property type="project" value="UniProtKB-KW"/>
</dbReference>
<keyword evidence="13" id="KW-1015">Disulfide bond</keyword>
<evidence type="ECO:0000256" key="2">
    <source>
        <dbReference type="ARBA" id="ARBA00011902"/>
    </source>
</evidence>
<evidence type="ECO:0000256" key="4">
    <source>
        <dbReference type="ARBA" id="ARBA00022679"/>
    </source>
</evidence>
<dbReference type="GO" id="GO:0004714">
    <property type="term" value="F:transmembrane receptor protein tyrosine kinase activity"/>
    <property type="evidence" value="ECO:0007669"/>
    <property type="project" value="UniProtKB-EC"/>
</dbReference>
<evidence type="ECO:0000313" key="19">
    <source>
        <dbReference type="Proteomes" id="UP000001542"/>
    </source>
</evidence>
<gene>
    <name evidence="18" type="ORF">TVAG_394980</name>
</gene>
<dbReference type="EMBL" id="DS113360">
    <property type="protein sequence ID" value="EAY09326.1"/>
    <property type="molecule type" value="Genomic_DNA"/>
</dbReference>
<evidence type="ECO:0000256" key="16">
    <source>
        <dbReference type="SAM" id="MobiDB-lite"/>
    </source>
</evidence>
<evidence type="ECO:0000256" key="7">
    <source>
        <dbReference type="ARBA" id="ARBA00022741"/>
    </source>
</evidence>
<dbReference type="InParanoid" id="A2EDG2"/>
<keyword evidence="5" id="KW-0812">Transmembrane</keyword>